<feature type="domain" description="Mandelate racemase/muconate lactonizing enzyme C-terminal" evidence="3">
    <location>
        <begin position="176"/>
        <end position="249"/>
    </location>
</feature>
<evidence type="ECO:0000313" key="4">
    <source>
        <dbReference type="EMBL" id="QDU30242.1"/>
    </source>
</evidence>
<organism evidence="4 5">
    <name type="scientific">Anatilimnocola aggregata</name>
    <dbReference type="NCBI Taxonomy" id="2528021"/>
    <lineage>
        <taxon>Bacteria</taxon>
        <taxon>Pseudomonadati</taxon>
        <taxon>Planctomycetota</taxon>
        <taxon>Planctomycetia</taxon>
        <taxon>Pirellulales</taxon>
        <taxon>Pirellulaceae</taxon>
        <taxon>Anatilimnocola</taxon>
    </lineage>
</organism>
<keyword evidence="1 4" id="KW-0456">Lyase</keyword>
<dbReference type="SMART" id="SM00922">
    <property type="entry name" value="MR_MLE"/>
    <property type="match status" value="1"/>
</dbReference>
<dbReference type="InterPro" id="IPR036849">
    <property type="entry name" value="Enolase-like_C_sf"/>
</dbReference>
<dbReference type="Pfam" id="PF02746">
    <property type="entry name" value="MR_MLE_N"/>
    <property type="match status" value="1"/>
</dbReference>
<evidence type="ECO:0000256" key="2">
    <source>
        <dbReference type="SAM" id="MobiDB-lite"/>
    </source>
</evidence>
<dbReference type="InterPro" id="IPR006311">
    <property type="entry name" value="TAT_signal"/>
</dbReference>
<dbReference type="OrthoDB" id="9785902at2"/>
<dbReference type="CDD" id="cd03316">
    <property type="entry name" value="MR_like"/>
    <property type="match status" value="1"/>
</dbReference>
<gene>
    <name evidence="4" type="primary">dgoD_4</name>
    <name evidence="4" type="ORF">ETAA8_53610</name>
</gene>
<dbReference type="EC" id="4.2.1.6" evidence="4"/>
<dbReference type="InterPro" id="IPR034593">
    <property type="entry name" value="DgoD-like"/>
</dbReference>
<dbReference type="InterPro" id="IPR029017">
    <property type="entry name" value="Enolase-like_N"/>
</dbReference>
<dbReference type="Proteomes" id="UP000315017">
    <property type="component" value="Chromosome"/>
</dbReference>
<dbReference type="PROSITE" id="PS51318">
    <property type="entry name" value="TAT"/>
    <property type="match status" value="1"/>
</dbReference>
<dbReference type="GO" id="GO:0008869">
    <property type="term" value="F:galactonate dehydratase activity"/>
    <property type="evidence" value="ECO:0007669"/>
    <property type="project" value="UniProtKB-EC"/>
</dbReference>
<accession>A0A517YJ53</accession>
<dbReference type="InterPro" id="IPR013342">
    <property type="entry name" value="Mandelate_racemase_C"/>
</dbReference>
<dbReference type="InterPro" id="IPR029065">
    <property type="entry name" value="Enolase_C-like"/>
</dbReference>
<dbReference type="Pfam" id="PF13378">
    <property type="entry name" value="MR_MLE_C"/>
    <property type="match status" value="1"/>
</dbReference>
<dbReference type="SFLD" id="SFLDG00179">
    <property type="entry name" value="mandelate_racemase"/>
    <property type="match status" value="1"/>
</dbReference>
<dbReference type="SFLD" id="SFLDS00001">
    <property type="entry name" value="Enolase"/>
    <property type="match status" value="1"/>
</dbReference>
<dbReference type="SUPFAM" id="SSF51604">
    <property type="entry name" value="Enolase C-terminal domain-like"/>
    <property type="match status" value="1"/>
</dbReference>
<dbReference type="InterPro" id="IPR018110">
    <property type="entry name" value="Mandel_Rmase/mucon_lact_enz_CS"/>
</dbReference>
<dbReference type="AlphaFoldDB" id="A0A517YJ53"/>
<dbReference type="RefSeq" id="WP_145095388.1">
    <property type="nucleotide sequence ID" value="NZ_CP036274.1"/>
</dbReference>
<keyword evidence="5" id="KW-1185">Reference proteome</keyword>
<feature type="region of interest" description="Disordered" evidence="2">
    <location>
        <begin position="376"/>
        <end position="397"/>
    </location>
</feature>
<dbReference type="GO" id="GO:0009063">
    <property type="term" value="P:amino acid catabolic process"/>
    <property type="evidence" value="ECO:0007669"/>
    <property type="project" value="InterPro"/>
</dbReference>
<dbReference type="Gene3D" id="3.20.20.120">
    <property type="entry name" value="Enolase-like C-terminal domain"/>
    <property type="match status" value="1"/>
</dbReference>
<reference evidence="4 5" key="1">
    <citation type="submission" date="2019-02" db="EMBL/GenBank/DDBJ databases">
        <title>Deep-cultivation of Planctomycetes and their phenomic and genomic characterization uncovers novel biology.</title>
        <authorList>
            <person name="Wiegand S."/>
            <person name="Jogler M."/>
            <person name="Boedeker C."/>
            <person name="Pinto D."/>
            <person name="Vollmers J."/>
            <person name="Rivas-Marin E."/>
            <person name="Kohn T."/>
            <person name="Peeters S.H."/>
            <person name="Heuer A."/>
            <person name="Rast P."/>
            <person name="Oberbeckmann S."/>
            <person name="Bunk B."/>
            <person name="Jeske O."/>
            <person name="Meyerdierks A."/>
            <person name="Storesund J.E."/>
            <person name="Kallscheuer N."/>
            <person name="Luecker S."/>
            <person name="Lage O.M."/>
            <person name="Pohl T."/>
            <person name="Merkel B.J."/>
            <person name="Hornburger P."/>
            <person name="Mueller R.-W."/>
            <person name="Bruemmer F."/>
            <person name="Labrenz M."/>
            <person name="Spormann A.M."/>
            <person name="Op den Camp H."/>
            <person name="Overmann J."/>
            <person name="Amann R."/>
            <person name="Jetten M.S.M."/>
            <person name="Mascher T."/>
            <person name="Medema M.H."/>
            <person name="Devos D.P."/>
            <person name="Kaster A.-K."/>
            <person name="Ovreas L."/>
            <person name="Rohde M."/>
            <person name="Galperin M.Y."/>
            <person name="Jogler C."/>
        </authorList>
    </citation>
    <scope>NUCLEOTIDE SEQUENCE [LARGE SCALE GENOMIC DNA]</scope>
    <source>
        <strain evidence="4 5">ETA_A8</strain>
    </source>
</reference>
<protein>
    <submittedName>
        <fullName evidence="4">D-galactonate dehydratase</fullName>
        <ecNumber evidence="4">4.2.1.6</ecNumber>
    </submittedName>
</protein>
<dbReference type="PROSITE" id="PS00908">
    <property type="entry name" value="MR_MLE_1"/>
    <property type="match status" value="1"/>
</dbReference>
<dbReference type="Gene3D" id="3.30.390.10">
    <property type="entry name" value="Enolase-like, N-terminal domain"/>
    <property type="match status" value="1"/>
</dbReference>
<name>A0A517YJ53_9BACT</name>
<evidence type="ECO:0000259" key="3">
    <source>
        <dbReference type="SMART" id="SM00922"/>
    </source>
</evidence>
<dbReference type="KEGG" id="aagg:ETAA8_53610"/>
<evidence type="ECO:0000313" key="5">
    <source>
        <dbReference type="Proteomes" id="UP000315017"/>
    </source>
</evidence>
<dbReference type="EMBL" id="CP036274">
    <property type="protein sequence ID" value="QDU30242.1"/>
    <property type="molecule type" value="Genomic_DNA"/>
</dbReference>
<dbReference type="PANTHER" id="PTHR48080">
    <property type="entry name" value="D-GALACTONATE DEHYDRATASE-RELATED"/>
    <property type="match status" value="1"/>
</dbReference>
<sequence length="397" mass="43565">MPTRRDLLTSAAAVAAGTALLQEVTSAQPNPAANVADRATNIRITGLQATWVNPNIFVKIETNQGVFGWGDLKGVDPRVSKPLVEALGELIKGENPTRIEHLWQKLYRSHRNMRGGALMMHTIAAIDMALWDITGKLHGVPVYRLLGGPTRDRIRVYHTPQARKIPCYPLEHSTNPQEIENIVKRIQQTRELVGPNGAVMLDAHSAVPPASLIQLAGAIKPFDVLFIEEPAVPGNIEVFKRLKEQISIPLAAGERDRGIYEVLPYLQEGCLDILQPDCCHTGGITSMRKIATLAETFFVPLAPHCTASNLGIAASMHVVASIPLFLIHEFYPDNRGFNPANIARADWEVDKDGYIGLPGGPGLGIEIDEKQLAEEAKKPQNYRWPGQKLKDGSIADY</sequence>
<evidence type="ECO:0000256" key="1">
    <source>
        <dbReference type="ARBA" id="ARBA00023239"/>
    </source>
</evidence>
<dbReference type="PROSITE" id="PS00909">
    <property type="entry name" value="MR_MLE_2"/>
    <property type="match status" value="1"/>
</dbReference>
<dbReference type="SUPFAM" id="SSF54826">
    <property type="entry name" value="Enolase N-terminal domain-like"/>
    <property type="match status" value="1"/>
</dbReference>
<dbReference type="PANTHER" id="PTHR48080:SF2">
    <property type="entry name" value="D-GALACTONATE DEHYDRATASE"/>
    <property type="match status" value="1"/>
</dbReference>
<proteinExistence type="predicted"/>
<dbReference type="InterPro" id="IPR013341">
    <property type="entry name" value="Mandelate_racemase_N_dom"/>
</dbReference>
<feature type="compositionally biased region" description="Basic and acidic residues" evidence="2">
    <location>
        <begin position="388"/>
        <end position="397"/>
    </location>
</feature>